<organism evidence="1 2">
    <name type="scientific">Spirosoma validum</name>
    <dbReference type="NCBI Taxonomy" id="2771355"/>
    <lineage>
        <taxon>Bacteria</taxon>
        <taxon>Pseudomonadati</taxon>
        <taxon>Bacteroidota</taxon>
        <taxon>Cytophagia</taxon>
        <taxon>Cytophagales</taxon>
        <taxon>Cytophagaceae</taxon>
        <taxon>Spirosoma</taxon>
    </lineage>
</organism>
<sequence>MIAKALFLFFVLVSLYCISIQVVQPSLRISLNQWQTNLVKAQNFLYTADSCRNVVVGSSLSARLDIPELCNLSFVGLSAFDGMRMLQSTDYKLDTIYIETNILLRSEDEVFTAQLTNPFLFQAKKHILALREGKQPLAILIKESYEGLQKLKRGNKKTVTAPAAVDPALFDKLLANQVLLYSTPPTNQALNNSMVRLHAFVKEFEERGAQVVFFEMPVHKKLCNLPVSISLREYMHKTFPPNRYNYIVQPDCGAYHTTDGVHLSEQEALHYLAYFQRHCSRLTSFDSVNQLENR</sequence>
<name>A0A927B555_9BACT</name>
<accession>A0A927B555</accession>
<protein>
    <submittedName>
        <fullName evidence="1">Uncharacterized protein</fullName>
    </submittedName>
</protein>
<dbReference type="AlphaFoldDB" id="A0A927B555"/>
<dbReference type="RefSeq" id="WP_191041438.1">
    <property type="nucleotide sequence ID" value="NZ_JACXAA010000009.1"/>
</dbReference>
<keyword evidence="2" id="KW-1185">Reference proteome</keyword>
<dbReference type="Proteomes" id="UP000653797">
    <property type="component" value="Unassembled WGS sequence"/>
</dbReference>
<comment type="caution">
    <text evidence="1">The sequence shown here is derived from an EMBL/GenBank/DDBJ whole genome shotgun (WGS) entry which is preliminary data.</text>
</comment>
<proteinExistence type="predicted"/>
<dbReference type="EMBL" id="JACXAA010000009">
    <property type="protein sequence ID" value="MBD2755826.1"/>
    <property type="molecule type" value="Genomic_DNA"/>
</dbReference>
<reference evidence="1" key="1">
    <citation type="submission" date="2020-09" db="EMBL/GenBank/DDBJ databases">
        <authorList>
            <person name="Kim M.K."/>
        </authorList>
    </citation>
    <scope>NUCLEOTIDE SEQUENCE</scope>
    <source>
        <strain evidence="1">BT704</strain>
    </source>
</reference>
<evidence type="ECO:0000313" key="1">
    <source>
        <dbReference type="EMBL" id="MBD2755826.1"/>
    </source>
</evidence>
<evidence type="ECO:0000313" key="2">
    <source>
        <dbReference type="Proteomes" id="UP000653797"/>
    </source>
</evidence>
<gene>
    <name evidence="1" type="ORF">IC230_23190</name>
</gene>